<dbReference type="RefSeq" id="WP_343184512.1">
    <property type="nucleotide sequence ID" value="NZ_JBCITM010000001.1"/>
</dbReference>
<dbReference type="InterPro" id="IPR013321">
    <property type="entry name" value="Arc_rbn_hlx_hlx"/>
</dbReference>
<name>A0ABU9VPM1_9CLOT</name>
<keyword evidence="2" id="KW-1185">Reference proteome</keyword>
<gene>
    <name evidence="1" type="ORF">AAIG11_01480</name>
</gene>
<evidence type="ECO:0000313" key="1">
    <source>
        <dbReference type="EMBL" id="MEN1759132.1"/>
    </source>
</evidence>
<sequence length="96" mass="11393">MKNHEKELTIRLPENMLQELDVYSHLENKNLNEFIREAVQQILCEKNRCQLHENMRIGYEEMGAINLALAEIGVCIERTLLEEYESLCPEWKEGSW</sequence>
<proteinExistence type="predicted"/>
<organism evidence="1 2">
    <name type="scientific">Anoxynatronum sibiricum</name>
    <dbReference type="NCBI Taxonomy" id="210623"/>
    <lineage>
        <taxon>Bacteria</taxon>
        <taxon>Bacillati</taxon>
        <taxon>Bacillota</taxon>
        <taxon>Clostridia</taxon>
        <taxon>Eubacteriales</taxon>
        <taxon>Clostridiaceae</taxon>
        <taxon>Anoxynatronum</taxon>
    </lineage>
</organism>
<evidence type="ECO:0000313" key="2">
    <source>
        <dbReference type="Proteomes" id="UP001407405"/>
    </source>
</evidence>
<reference evidence="1 2" key="1">
    <citation type="submission" date="2024-04" db="EMBL/GenBank/DDBJ databases">
        <title>Genome sequencing and metabolic network reconstruction of aminoacids and betaine degradation by Anoxynatronum sibiricum.</title>
        <authorList>
            <person name="Detkova E.N."/>
            <person name="Boltjanskaja Y.V."/>
            <person name="Mardanov A.V."/>
            <person name="Kevbrin V."/>
        </authorList>
    </citation>
    <scope>NUCLEOTIDE SEQUENCE [LARGE SCALE GENOMIC DNA]</scope>
    <source>
        <strain evidence="1 2">Z-7981</strain>
    </source>
</reference>
<protein>
    <submittedName>
        <fullName evidence="1">CopG family transcriptional regulator</fullName>
    </submittedName>
</protein>
<dbReference type="SUPFAM" id="SSF47598">
    <property type="entry name" value="Ribbon-helix-helix"/>
    <property type="match status" value="1"/>
</dbReference>
<dbReference type="InterPro" id="IPR010985">
    <property type="entry name" value="Ribbon_hlx_hlx"/>
</dbReference>
<accession>A0ABU9VPM1</accession>
<dbReference type="EMBL" id="JBCITM010000001">
    <property type="protein sequence ID" value="MEN1759132.1"/>
    <property type="molecule type" value="Genomic_DNA"/>
</dbReference>
<comment type="caution">
    <text evidence="1">The sequence shown here is derived from an EMBL/GenBank/DDBJ whole genome shotgun (WGS) entry which is preliminary data.</text>
</comment>
<dbReference type="Proteomes" id="UP001407405">
    <property type="component" value="Unassembled WGS sequence"/>
</dbReference>
<dbReference type="Gene3D" id="1.10.1220.10">
    <property type="entry name" value="Met repressor-like"/>
    <property type="match status" value="1"/>
</dbReference>